<accession>A0A261VMC8</accession>
<dbReference type="SUPFAM" id="SSF54909">
    <property type="entry name" value="Dimeric alpha+beta barrel"/>
    <property type="match status" value="1"/>
</dbReference>
<proteinExistence type="predicted"/>
<name>A0A261VMC8_9BORD</name>
<dbReference type="InterPro" id="IPR011008">
    <property type="entry name" value="Dimeric_a/b-barrel"/>
</dbReference>
<dbReference type="InterPro" id="IPR009874">
    <property type="entry name" value="DUF1428"/>
</dbReference>
<dbReference type="OrthoDB" id="9792392at2"/>
<organism evidence="1 2">
    <name type="scientific">Bordetella genomosp. 12</name>
    <dbReference type="NCBI Taxonomy" id="463035"/>
    <lineage>
        <taxon>Bacteria</taxon>
        <taxon>Pseudomonadati</taxon>
        <taxon>Pseudomonadota</taxon>
        <taxon>Betaproteobacteria</taxon>
        <taxon>Burkholderiales</taxon>
        <taxon>Alcaligenaceae</taxon>
        <taxon>Bordetella</taxon>
    </lineage>
</organism>
<gene>
    <name evidence="1" type="ORF">CAL22_11695</name>
</gene>
<protein>
    <submittedName>
        <fullName evidence="1">RNA signal recognition particle</fullName>
    </submittedName>
</protein>
<dbReference type="AlphaFoldDB" id="A0A261VMC8"/>
<dbReference type="EMBL" id="NEVU01000002">
    <property type="protein sequence ID" value="OZI75245.1"/>
    <property type="molecule type" value="Genomic_DNA"/>
</dbReference>
<comment type="caution">
    <text evidence="1">The sequence shown here is derived from an EMBL/GenBank/DDBJ whole genome shotgun (WGS) entry which is preliminary data.</text>
</comment>
<dbReference type="RefSeq" id="WP_094813644.1">
    <property type="nucleotide sequence ID" value="NZ_NEVU01000002.1"/>
</dbReference>
<dbReference type="Pfam" id="PF07237">
    <property type="entry name" value="DUF1428"/>
    <property type="match status" value="1"/>
</dbReference>
<reference evidence="2" key="1">
    <citation type="submission" date="2017-05" db="EMBL/GenBank/DDBJ databases">
        <title>Complete and WGS of Bordetella genogroups.</title>
        <authorList>
            <person name="Spilker T."/>
            <person name="Lipuma J."/>
        </authorList>
    </citation>
    <scope>NUCLEOTIDE SEQUENCE [LARGE SCALE GENOMIC DNA]</scope>
    <source>
        <strain evidence="2">AU6712</strain>
    </source>
</reference>
<evidence type="ECO:0000313" key="1">
    <source>
        <dbReference type="EMBL" id="OZI75245.1"/>
    </source>
</evidence>
<keyword evidence="2" id="KW-1185">Reference proteome</keyword>
<sequence length="119" mass="13205">MQAYVDGYLLAIPSEKLELYRSMAAHAAKIWRAHGALDYRECVGDALDPQHGMRDFRDVAQAGGQDTVIFAWIVFPSKSERDRINAAVMADPRLMEVCIEGVFDPRRTACGGFSTLVQA</sequence>
<evidence type="ECO:0000313" key="2">
    <source>
        <dbReference type="Proteomes" id="UP000216429"/>
    </source>
</evidence>
<dbReference type="Proteomes" id="UP000216429">
    <property type="component" value="Unassembled WGS sequence"/>
</dbReference>
<dbReference type="PIRSF" id="PIRSF007028">
    <property type="entry name" value="UCP007028"/>
    <property type="match status" value="1"/>
</dbReference>
<dbReference type="Gene3D" id="3.30.70.100">
    <property type="match status" value="1"/>
</dbReference>